<gene>
    <name evidence="3" type="ordered locus">Kfla_6239</name>
</gene>
<dbReference type="Gene3D" id="1.10.101.10">
    <property type="entry name" value="PGBD-like superfamily/PGBD"/>
    <property type="match status" value="1"/>
</dbReference>
<dbReference type="SUPFAM" id="SSF47090">
    <property type="entry name" value="PGBD-like"/>
    <property type="match status" value="1"/>
</dbReference>
<dbReference type="KEGG" id="kfl:Kfla_6239"/>
<feature type="compositionally biased region" description="Polar residues" evidence="1">
    <location>
        <begin position="56"/>
        <end position="68"/>
    </location>
</feature>
<feature type="region of interest" description="Disordered" evidence="1">
    <location>
        <begin position="42"/>
        <end position="76"/>
    </location>
</feature>
<dbReference type="InterPro" id="IPR036366">
    <property type="entry name" value="PGBDSf"/>
</dbReference>
<dbReference type="Proteomes" id="UP000007967">
    <property type="component" value="Chromosome"/>
</dbReference>
<dbReference type="InterPro" id="IPR002477">
    <property type="entry name" value="Peptidoglycan-bd-like"/>
</dbReference>
<dbReference type="GO" id="GO:1990281">
    <property type="term" value="C:efflux pump complex"/>
    <property type="evidence" value="ECO:0007669"/>
    <property type="project" value="TreeGrafter"/>
</dbReference>
<evidence type="ECO:0000313" key="3">
    <source>
        <dbReference type="EMBL" id="ADB35242.1"/>
    </source>
</evidence>
<dbReference type="HOGENOM" id="CLU_057459_1_0_11"/>
<dbReference type="Pfam" id="PF01471">
    <property type="entry name" value="PG_binding_1"/>
    <property type="match status" value="1"/>
</dbReference>
<dbReference type="STRING" id="479435.Kfla_6239"/>
<feature type="domain" description="Peptidoglycan binding-like" evidence="2">
    <location>
        <begin position="112"/>
        <end position="159"/>
    </location>
</feature>
<dbReference type="EMBL" id="CP001736">
    <property type="protein sequence ID" value="ADB35242.1"/>
    <property type="molecule type" value="Genomic_DNA"/>
</dbReference>
<dbReference type="eggNOG" id="COG0845">
    <property type="taxonomic scope" value="Bacteria"/>
</dbReference>
<reference evidence="3 4" key="2">
    <citation type="journal article" date="2010" name="Stand. Genomic Sci.">
        <title>Complete genome sequence of Kribbella flavida type strain (IFO 14399).</title>
        <authorList>
            <person name="Pukall R."/>
            <person name="Lapidus A."/>
            <person name="Glavina Del Rio T."/>
            <person name="Copeland A."/>
            <person name="Tice H."/>
            <person name="Cheng J.-F."/>
            <person name="Lucas S."/>
            <person name="Chen F."/>
            <person name="Nolan M."/>
            <person name="LaButti K."/>
            <person name="Pati A."/>
            <person name="Ivanova N."/>
            <person name="Mavrommatis K."/>
            <person name="Mikhailova N."/>
            <person name="Pitluck S."/>
            <person name="Bruce D."/>
            <person name="Goodwin L."/>
            <person name="Land M."/>
            <person name="Hauser L."/>
            <person name="Chang Y.-J."/>
            <person name="Jeffries C.D."/>
            <person name="Chen A."/>
            <person name="Palaniappan K."/>
            <person name="Chain P."/>
            <person name="Rohde M."/>
            <person name="Goeker M."/>
            <person name="Bristow J."/>
            <person name="Eisen J.A."/>
            <person name="Markowitz V."/>
            <person name="Hugenholtz P."/>
            <person name="Kyrpides N.C."/>
            <person name="Klenk H.-P."/>
            <person name="Brettin T."/>
        </authorList>
    </citation>
    <scope>NUCLEOTIDE SEQUENCE [LARGE SCALE GENOMIC DNA]</scope>
    <source>
        <strain evidence="4">DSM 17836 / JCM 10339 / NBRC 14399</strain>
    </source>
</reference>
<dbReference type="InterPro" id="IPR036365">
    <property type="entry name" value="PGBD-like_sf"/>
</dbReference>
<organism evidence="3 4">
    <name type="scientific">Kribbella flavida (strain DSM 17836 / JCM 10339 / NBRC 14399)</name>
    <dbReference type="NCBI Taxonomy" id="479435"/>
    <lineage>
        <taxon>Bacteria</taxon>
        <taxon>Bacillati</taxon>
        <taxon>Actinomycetota</taxon>
        <taxon>Actinomycetes</taxon>
        <taxon>Propionibacteriales</taxon>
        <taxon>Kribbellaceae</taxon>
        <taxon>Kribbella</taxon>
    </lineage>
</organism>
<accession>D2PVK2</accession>
<evidence type="ECO:0000256" key="1">
    <source>
        <dbReference type="SAM" id="MobiDB-lite"/>
    </source>
</evidence>
<dbReference type="GO" id="GO:0015562">
    <property type="term" value="F:efflux transmembrane transporter activity"/>
    <property type="evidence" value="ECO:0007669"/>
    <property type="project" value="TreeGrafter"/>
</dbReference>
<proteinExistence type="predicted"/>
<dbReference type="PANTHER" id="PTHR30469">
    <property type="entry name" value="MULTIDRUG RESISTANCE PROTEIN MDTA"/>
    <property type="match status" value="1"/>
</dbReference>
<reference evidence="4" key="1">
    <citation type="submission" date="2009-09" db="EMBL/GenBank/DDBJ databases">
        <title>The complete genome of Kribbella flavida DSM 17836.</title>
        <authorList>
            <consortium name="US DOE Joint Genome Institute (JGI-PGF)"/>
            <person name="Lucas S."/>
            <person name="Copeland A."/>
            <person name="Lapidus A."/>
            <person name="Glavina del Rio T."/>
            <person name="Dalin E."/>
            <person name="Tice H."/>
            <person name="Bruce D."/>
            <person name="Goodwin L."/>
            <person name="Pitluck S."/>
            <person name="Kyrpides N."/>
            <person name="Mavromatis K."/>
            <person name="Ivanova N."/>
            <person name="Saunders E."/>
            <person name="Brettin T."/>
            <person name="Detter J.C."/>
            <person name="Han C."/>
            <person name="Larimer F."/>
            <person name="Land M."/>
            <person name="Hauser L."/>
            <person name="Markowitz V."/>
            <person name="Cheng J.-F."/>
            <person name="Hugenholtz P."/>
            <person name="Woyke T."/>
            <person name="Wu D."/>
            <person name="Pukall R."/>
            <person name="Klenk H.-P."/>
            <person name="Eisen J.A."/>
        </authorList>
    </citation>
    <scope>NUCLEOTIDE SEQUENCE [LARGE SCALE GENOMIC DNA]</scope>
    <source>
        <strain evidence="4">DSM 17836 / JCM 10339 / NBRC 14399</strain>
    </source>
</reference>
<dbReference type="RefSeq" id="WP_012923795.1">
    <property type="nucleotide sequence ID" value="NC_013729.1"/>
</dbReference>
<name>D2PVK2_KRIFD</name>
<keyword evidence="4" id="KW-1185">Reference proteome</keyword>
<evidence type="ECO:0000259" key="2">
    <source>
        <dbReference type="Pfam" id="PF01471"/>
    </source>
</evidence>
<sequence>MALLAAGGVLTALLLTRTDNSEATDQSGPAALVNTAKVTQQTLKDTEDADGELGYGTTSKASSRSPGTVTGLPESGQQFHRGQTLYSIDNKPTTLMYGALPAYRRLTSGSEGPDVLQLEQNLQALGYDGFTADDEYTLYTAEAVEQWQEDRGLAETGSVELGQVLFAAGAVRVESVQAQEGAQIGPGQPVLSYSGTKKAVTVKLEAADLRLAKKGAAVDVTLPDDSTVKGRVEKVSTQAVPASGQEEATTELEVIVAIDNQKALASYPTASVDVSFTASERKNVLTVPVAALLALSEGGFGVEVSDDTGTKYVPVKTGLFAGGRVEISGPGIKAGLAVGVPK</sequence>
<protein>
    <submittedName>
        <fullName evidence="3">Peptidoglycan-binding domain 1 protein</fullName>
    </submittedName>
</protein>
<evidence type="ECO:0000313" key="4">
    <source>
        <dbReference type="Proteomes" id="UP000007967"/>
    </source>
</evidence>
<dbReference type="Gene3D" id="2.40.420.20">
    <property type="match status" value="1"/>
</dbReference>
<dbReference type="AlphaFoldDB" id="D2PVK2"/>